<evidence type="ECO:0000313" key="3">
    <source>
        <dbReference type="EMBL" id="SPR95991.1"/>
    </source>
</evidence>
<dbReference type="SUPFAM" id="SSF53474">
    <property type="entry name" value="alpha/beta-Hydrolases"/>
    <property type="match status" value="1"/>
</dbReference>
<evidence type="ECO:0000259" key="2">
    <source>
        <dbReference type="Pfam" id="PF01738"/>
    </source>
</evidence>
<dbReference type="InterPro" id="IPR050261">
    <property type="entry name" value="FrsA_esterase"/>
</dbReference>
<keyword evidence="1 3" id="KW-0378">Hydrolase</keyword>
<name>A0A375IVD4_9BURK</name>
<organism evidence="3 4">
    <name type="scientific">Cupriavidus taiwanensis</name>
    <dbReference type="NCBI Taxonomy" id="164546"/>
    <lineage>
        <taxon>Bacteria</taxon>
        <taxon>Pseudomonadati</taxon>
        <taxon>Pseudomonadota</taxon>
        <taxon>Betaproteobacteria</taxon>
        <taxon>Burkholderiales</taxon>
        <taxon>Burkholderiaceae</taxon>
        <taxon>Cupriavidus</taxon>
    </lineage>
</organism>
<dbReference type="InterPro" id="IPR002925">
    <property type="entry name" value="Dienelactn_hydro"/>
</dbReference>
<dbReference type="Proteomes" id="UP000256805">
    <property type="component" value="Unassembled WGS sequence"/>
</dbReference>
<gene>
    <name evidence="3" type="ORF">CBM2634_A10194</name>
</gene>
<dbReference type="PANTHER" id="PTHR22946">
    <property type="entry name" value="DIENELACTONE HYDROLASE DOMAIN-CONTAINING PROTEIN-RELATED"/>
    <property type="match status" value="1"/>
</dbReference>
<dbReference type="RefSeq" id="WP_116381671.1">
    <property type="nucleotide sequence ID" value="NZ_LS483233.1"/>
</dbReference>
<dbReference type="AlphaFoldDB" id="A0A375IVD4"/>
<dbReference type="GO" id="GO:0052689">
    <property type="term" value="F:carboxylic ester hydrolase activity"/>
    <property type="evidence" value="ECO:0007669"/>
    <property type="project" value="UniProtKB-ARBA"/>
</dbReference>
<protein>
    <submittedName>
        <fullName evidence="3">Putative enzyme, Dienelactone hydrolase family</fullName>
    </submittedName>
</protein>
<feature type="domain" description="Dienelactone hydrolase" evidence="2">
    <location>
        <begin position="155"/>
        <end position="337"/>
    </location>
</feature>
<dbReference type="PANTHER" id="PTHR22946:SF9">
    <property type="entry name" value="POLYKETIDE TRANSFERASE AF380"/>
    <property type="match status" value="1"/>
</dbReference>
<evidence type="ECO:0000256" key="1">
    <source>
        <dbReference type="ARBA" id="ARBA00022801"/>
    </source>
</evidence>
<dbReference type="Pfam" id="PF01738">
    <property type="entry name" value="DLH"/>
    <property type="match status" value="1"/>
</dbReference>
<dbReference type="EMBL" id="OVTA01000001">
    <property type="protein sequence ID" value="SPR95991.1"/>
    <property type="molecule type" value="Genomic_DNA"/>
</dbReference>
<accession>A0A375IVD4</accession>
<proteinExistence type="predicted"/>
<reference evidence="3 4" key="1">
    <citation type="submission" date="2018-01" db="EMBL/GenBank/DDBJ databases">
        <authorList>
            <person name="Gaut B.S."/>
            <person name="Morton B.R."/>
            <person name="Clegg M.T."/>
            <person name="Duvall M.R."/>
        </authorList>
    </citation>
    <scope>NUCLEOTIDE SEQUENCE [LARGE SCALE GENOMIC DNA]</scope>
    <source>
        <strain evidence="3">Cupriavidus taiwanensis cmp 52</strain>
    </source>
</reference>
<sequence length="368" mass="38577">MVHAPATPQHAPRAARPAGAWLRAAVALAFSAWLTGAAAHTPDLPAPALDAPAPLTPAGVLAPNAVSRAAPASSAAARTAVAPVPAQRVQLRGDAATPALTAYWFLPREGATPRALPVVVALHGCGGLLAPRAARDGTAPAGTDTADVAALLQQRYREYAHWLTERGYAVLMPDSFSARGKPHGICAEPIDNRAIDDRTRRADALAALRWVAQQPAVDAARIVLLGWSNGAQAVLATVDASRPWPAGTPQVERAVAFYPGCKRAVQQHSFRLRSPLLLMIGGADDWTPATRCAMLQSAVQARQPGARFRLEIFPGAYHGFDGTSELHRRTDVPAAAMRKSQSVTVGGDAVARVAALAQLDSWLASPDP</sequence>
<dbReference type="InterPro" id="IPR029058">
    <property type="entry name" value="AB_hydrolase_fold"/>
</dbReference>
<dbReference type="Gene3D" id="3.40.50.1820">
    <property type="entry name" value="alpha/beta hydrolase"/>
    <property type="match status" value="1"/>
</dbReference>
<evidence type="ECO:0000313" key="4">
    <source>
        <dbReference type="Proteomes" id="UP000256805"/>
    </source>
</evidence>